<dbReference type="GO" id="GO:0005743">
    <property type="term" value="C:mitochondrial inner membrane"/>
    <property type="evidence" value="ECO:0007669"/>
    <property type="project" value="UniProtKB-SubCell"/>
</dbReference>
<reference evidence="14" key="1">
    <citation type="submission" date="2025-08" db="UniProtKB">
        <authorList>
            <consortium name="RefSeq"/>
        </authorList>
    </citation>
    <scope>IDENTIFICATION</scope>
</reference>
<dbReference type="RefSeq" id="XP_024935996.1">
    <property type="nucleotide sequence ID" value="XM_025080228.1"/>
</dbReference>
<dbReference type="AlphaFoldDB" id="A0AAJ7R815"/>
<evidence type="ECO:0000313" key="13">
    <source>
        <dbReference type="Proteomes" id="UP000694920"/>
    </source>
</evidence>
<evidence type="ECO:0000256" key="3">
    <source>
        <dbReference type="ARBA" id="ARBA00004637"/>
    </source>
</evidence>
<dbReference type="CTD" id="33179"/>
<feature type="disulfide bond" evidence="12">
    <location>
        <begin position="36"/>
        <end position="49"/>
    </location>
</feature>
<keyword evidence="11 12" id="KW-1015">Disulfide bond</keyword>
<keyword evidence="5" id="KW-0813">Transport</keyword>
<dbReference type="InterPro" id="IPR019342">
    <property type="entry name" value="NADH_UbQ_OxRdtase_FeS-su5"/>
</dbReference>
<keyword evidence="13" id="KW-1185">Reference proteome</keyword>
<evidence type="ECO:0000256" key="4">
    <source>
        <dbReference type="ARBA" id="ARBA00007372"/>
    </source>
</evidence>
<feature type="disulfide bond" evidence="12">
    <location>
        <begin position="26"/>
        <end position="59"/>
    </location>
</feature>
<dbReference type="KEGG" id="ccin:112493687"/>
<keyword evidence="8" id="KW-0249">Electron transport</keyword>
<keyword evidence="6" id="KW-0679">Respiratory chain</keyword>
<keyword evidence="9" id="KW-0496">Mitochondrion</keyword>
<evidence type="ECO:0000256" key="8">
    <source>
        <dbReference type="ARBA" id="ARBA00022982"/>
    </source>
</evidence>
<evidence type="ECO:0000256" key="12">
    <source>
        <dbReference type="PIRSR" id="PIRSR619342-50"/>
    </source>
</evidence>
<dbReference type="GeneID" id="112493687"/>
<keyword evidence="7" id="KW-0999">Mitochondrion inner membrane</keyword>
<keyword evidence="10" id="KW-0472">Membrane</keyword>
<comment type="subcellular location">
    <subcellularLocation>
        <location evidence="3">Mitochondrion inner membrane</location>
        <topology evidence="3">Peripheral membrane protein</topology>
    </subcellularLocation>
    <subcellularLocation>
        <location evidence="2">Mitochondrion intermembrane space</location>
    </subcellularLocation>
</comment>
<evidence type="ECO:0000256" key="5">
    <source>
        <dbReference type="ARBA" id="ARBA00022448"/>
    </source>
</evidence>
<comment type="function">
    <text evidence="1">Accessory subunit of the mitochondrial membrane respiratory chain NADH dehydrogenase (Complex I), that is believed not to be involved in catalysis. Complex I functions in the transfer of electrons from NADH to the respiratory chain. The immediate electron acceptor for the enzyme is believed to be ubiquinone.</text>
</comment>
<comment type="similarity">
    <text evidence="4">Belongs to the complex I NDUFS5 subunit family.</text>
</comment>
<gene>
    <name evidence="14" type="primary">LOC112493687</name>
</gene>
<evidence type="ECO:0000256" key="7">
    <source>
        <dbReference type="ARBA" id="ARBA00022792"/>
    </source>
</evidence>
<proteinExistence type="inferred from homology"/>
<name>A0AAJ7R815_CEPCN</name>
<dbReference type="Pfam" id="PF10200">
    <property type="entry name" value="Ndufs5"/>
    <property type="match status" value="1"/>
</dbReference>
<evidence type="ECO:0000256" key="6">
    <source>
        <dbReference type="ARBA" id="ARBA00022660"/>
    </source>
</evidence>
<dbReference type="PANTHER" id="PTHR21268:SF2">
    <property type="entry name" value="NADH DEHYDROGENASE [UBIQUINONE] IRON-SULFUR PROTEIN 5"/>
    <property type="match status" value="1"/>
</dbReference>
<evidence type="ECO:0000256" key="11">
    <source>
        <dbReference type="ARBA" id="ARBA00023157"/>
    </source>
</evidence>
<evidence type="ECO:0000256" key="9">
    <source>
        <dbReference type="ARBA" id="ARBA00023128"/>
    </source>
</evidence>
<evidence type="ECO:0000256" key="10">
    <source>
        <dbReference type="ARBA" id="ARBA00023136"/>
    </source>
</evidence>
<evidence type="ECO:0000256" key="2">
    <source>
        <dbReference type="ARBA" id="ARBA00004569"/>
    </source>
</evidence>
<accession>A0AAJ7R815</accession>
<protein>
    <submittedName>
        <fullName evidence="14">NADH dehydrogenase [ubiquinone] iron-sulfur protein 5</fullName>
    </submittedName>
</protein>
<sequence>MPISPIFRNPLTDLSGGLLTFENTECEDRELKAIECVEAYGLPKGEEKCKILITDFKECITKFKSFTRVAIMRNERLRQYRAGQREEQFEELPRFDAV</sequence>
<dbReference type="PANTHER" id="PTHR21268">
    <property type="entry name" value="NADH DEHYDROGENASE [UBIQUINONE] IRON-SULFUR PROTEIN 5"/>
    <property type="match status" value="1"/>
</dbReference>
<evidence type="ECO:0000313" key="14">
    <source>
        <dbReference type="RefSeq" id="XP_024935996.1"/>
    </source>
</evidence>
<evidence type="ECO:0000256" key="1">
    <source>
        <dbReference type="ARBA" id="ARBA00003195"/>
    </source>
</evidence>
<organism evidence="13 14">
    <name type="scientific">Cephus cinctus</name>
    <name type="common">Wheat stem sawfly</name>
    <dbReference type="NCBI Taxonomy" id="211228"/>
    <lineage>
        <taxon>Eukaryota</taxon>
        <taxon>Metazoa</taxon>
        <taxon>Ecdysozoa</taxon>
        <taxon>Arthropoda</taxon>
        <taxon>Hexapoda</taxon>
        <taxon>Insecta</taxon>
        <taxon>Pterygota</taxon>
        <taxon>Neoptera</taxon>
        <taxon>Endopterygota</taxon>
        <taxon>Hymenoptera</taxon>
        <taxon>Cephoidea</taxon>
        <taxon>Cephidae</taxon>
        <taxon>Cephus</taxon>
    </lineage>
</organism>
<dbReference type="Proteomes" id="UP000694920">
    <property type="component" value="Unplaced"/>
</dbReference>
<dbReference type="GO" id="GO:0005758">
    <property type="term" value="C:mitochondrial intermembrane space"/>
    <property type="evidence" value="ECO:0007669"/>
    <property type="project" value="UniProtKB-SubCell"/>
</dbReference>